<evidence type="ECO:0000313" key="3">
    <source>
        <dbReference type="EMBL" id="MBA9083442.1"/>
    </source>
</evidence>
<feature type="compositionally biased region" description="Polar residues" evidence="1">
    <location>
        <begin position="316"/>
        <end position="341"/>
    </location>
</feature>
<dbReference type="RefSeq" id="WP_182480377.1">
    <property type="nucleotide sequence ID" value="NZ_CAWPNC010000009.1"/>
</dbReference>
<dbReference type="InterPro" id="IPR021136">
    <property type="entry name" value="Flagellar_hook_control-like_C"/>
</dbReference>
<feature type="region of interest" description="Disordered" evidence="1">
    <location>
        <begin position="316"/>
        <end position="351"/>
    </location>
</feature>
<evidence type="ECO:0000313" key="4">
    <source>
        <dbReference type="Proteomes" id="UP000548119"/>
    </source>
</evidence>
<dbReference type="Gene3D" id="3.30.750.140">
    <property type="match status" value="1"/>
</dbReference>
<accession>A0ABR6E4F9</accession>
<proteinExistence type="predicted"/>
<dbReference type="Pfam" id="PF02120">
    <property type="entry name" value="Flg_hook"/>
    <property type="match status" value="1"/>
</dbReference>
<dbReference type="InterPro" id="IPR038610">
    <property type="entry name" value="FliK-like_C_sf"/>
</dbReference>
<sequence>MMINTDELCDILSTSVSKVNKALVQPKEGRDNQLREAFKALVSQGTKLSDEKILEEDFFSQAVEEEALKEDLEQDDAETFKAKDKHLKDKKRASLQDVSYPLCLVQQFMKQEKIAQESDRFEKNENVPSSMKSNVQDQKIADIQKTDVVKDEVQGESQVKTVEKNPLAQKFVPNFTHSATQNSEPLNSEPLMARLEVGVEKSQLLEDLEIGDKLTLEKENSALINKLSDVDITLNKKVGHVQLLRLKLTPAELGTIDAKLRMSAQGLHVELHIQRQETARLLADNQQMLVRILEKIPVNDDSRVLVSIIDKNAQTIQHGQSSQMDQGAGQNDSGQNFNGQRQAFGHKGQNEQNESKQFFKQFLLVDSSLLDISVDNVHPHDPYRLVV</sequence>
<dbReference type="EMBL" id="JACJIR010000009">
    <property type="protein sequence ID" value="MBA9083442.1"/>
    <property type="molecule type" value="Genomic_DNA"/>
</dbReference>
<organism evidence="3 4">
    <name type="scientific">Bartonella chomelii</name>
    <dbReference type="NCBI Taxonomy" id="236402"/>
    <lineage>
        <taxon>Bacteria</taxon>
        <taxon>Pseudomonadati</taxon>
        <taxon>Pseudomonadota</taxon>
        <taxon>Alphaproteobacteria</taxon>
        <taxon>Hyphomicrobiales</taxon>
        <taxon>Bartonellaceae</taxon>
        <taxon>Bartonella</taxon>
    </lineage>
</organism>
<evidence type="ECO:0000256" key="1">
    <source>
        <dbReference type="SAM" id="MobiDB-lite"/>
    </source>
</evidence>
<name>A0ABR6E4F9_9HYPH</name>
<keyword evidence="4" id="KW-1185">Reference proteome</keyword>
<evidence type="ECO:0000259" key="2">
    <source>
        <dbReference type="Pfam" id="PF02120"/>
    </source>
</evidence>
<protein>
    <recommendedName>
        <fullName evidence="2">Flagellar hook-length control protein-like C-terminal domain-containing protein</fullName>
    </recommendedName>
</protein>
<dbReference type="Proteomes" id="UP000548119">
    <property type="component" value="Unassembled WGS sequence"/>
</dbReference>
<gene>
    <name evidence="3" type="ORF">GGR10_001306</name>
</gene>
<comment type="caution">
    <text evidence="3">The sequence shown here is derived from an EMBL/GenBank/DDBJ whole genome shotgun (WGS) entry which is preliminary data.</text>
</comment>
<feature type="domain" description="Flagellar hook-length control protein-like C-terminal" evidence="2">
    <location>
        <begin position="241"/>
        <end position="295"/>
    </location>
</feature>
<reference evidence="3 4" key="1">
    <citation type="submission" date="2020-08" db="EMBL/GenBank/DDBJ databases">
        <title>Genomic Encyclopedia of Type Strains, Phase IV (KMG-IV): sequencing the most valuable type-strain genomes for metagenomic binning, comparative biology and taxonomic classification.</title>
        <authorList>
            <person name="Goeker M."/>
        </authorList>
    </citation>
    <scope>NUCLEOTIDE SEQUENCE [LARGE SCALE GENOMIC DNA]</scope>
    <source>
        <strain evidence="3 4">DSM 21431</strain>
    </source>
</reference>